<comment type="function">
    <text evidence="11">Probable adapter protein that bind to and organize the subcellular localization of a variety of membrane proteins containing some PDZ recognition sequence. Involved in the clustering of various receptors, possibly by acting at the receptor internalization level. Plays a role in synaptic plasticity by regulating the trafficking and internalization of AMPA receptors. May be regulated upon PRKCA activation. May regulate ASIC1/ASIC3 channel. Regulates actin polymerization by inhibiting the actin-nucleating activity of the Arp2/3 complex; the function is competitive with nucleation promoting factors and is linked to neuronal morphology regulation and AMPA receptor (AMPAR) endocytosis. Via interaction with the Arp2/3 complex involved in regulation of synaptic plasicity of excitatory synapses and required for spine shrinkage during long-term depression (LTD). Involved in regulation of astrocyte morphology, antagonistic to Arp2/3 complex activator WASL/N-WASP function.</text>
</comment>
<evidence type="ECO:0000313" key="17">
    <source>
        <dbReference type="Proteomes" id="UP000887540"/>
    </source>
</evidence>
<dbReference type="SUPFAM" id="SSF103657">
    <property type="entry name" value="BAR/IMD domain-like"/>
    <property type="match status" value="1"/>
</dbReference>
<evidence type="ECO:0000256" key="12">
    <source>
        <dbReference type="ARBA" id="ARBA00034102"/>
    </source>
</evidence>
<comment type="subcellular location">
    <subcellularLocation>
        <location evidence="1">Cytoplasm</location>
        <location evidence="1">Perinuclear region</location>
    </subcellularLocation>
    <subcellularLocation>
        <location evidence="2">Membrane</location>
        <topology evidence="2">Lipid-anchor</topology>
    </subcellularLocation>
    <subcellularLocation>
        <location evidence="12">Synapse</location>
        <location evidence="12">Synaptosome</location>
    </subcellularLocation>
</comment>
<dbReference type="GO" id="GO:0043113">
    <property type="term" value="P:receptor clustering"/>
    <property type="evidence" value="ECO:0007669"/>
    <property type="project" value="TreeGrafter"/>
</dbReference>
<dbReference type="Proteomes" id="UP000887540">
    <property type="component" value="Unplaced"/>
</dbReference>
<dbReference type="Pfam" id="PF00595">
    <property type="entry name" value="PDZ"/>
    <property type="match status" value="1"/>
</dbReference>
<proteinExistence type="predicted"/>
<dbReference type="GO" id="GO:0005543">
    <property type="term" value="F:phospholipid binding"/>
    <property type="evidence" value="ECO:0007669"/>
    <property type="project" value="TreeGrafter"/>
</dbReference>
<dbReference type="GO" id="GO:0002092">
    <property type="term" value="P:positive regulation of receptor internalization"/>
    <property type="evidence" value="ECO:0007669"/>
    <property type="project" value="TreeGrafter"/>
</dbReference>
<dbReference type="GO" id="GO:0097062">
    <property type="term" value="P:dendritic spine maintenance"/>
    <property type="evidence" value="ECO:0007669"/>
    <property type="project" value="TreeGrafter"/>
</dbReference>
<dbReference type="InterPro" id="IPR001478">
    <property type="entry name" value="PDZ"/>
</dbReference>
<dbReference type="Gene3D" id="2.30.42.10">
    <property type="match status" value="1"/>
</dbReference>
<dbReference type="PROSITE" id="PS50106">
    <property type="entry name" value="PDZ"/>
    <property type="match status" value="1"/>
</dbReference>
<sequence>MLESQRGARLIADVAEIPKDDKNQIGVAIGGGAPYCPCLYVVQVFENSPCALDRRINPGDELISVNGVSVKGYEKIAVAELIRQSPSPVKLSFNKIIVEQGQGQTLDIFLKKVKHRFIEYMDSESADAFGLSRAILCNDLLAKLVNRLDAHVTFYTELINRLQDYSKYLYQMSRAQEGLGNALCELAVYESSIDQEFFSDIGQCHRIFHKEQALLVSKIQDVLDTLSNYVNKAIPDAKQSLKKYLDAKFEYLSFCLKIKEMEDEEVQMAAYPECLMRMQDGNYEYRVMLRCRQQSRQNFIETRNHVMVKIEVLDEKHVRDLAVQLRTIITAFKNFHGNSKDVLKERLKSRSGTCPADDSKSEQLLQNGNDDETNTQARLIVEATENTINELELISLDEPLVDINEL</sequence>
<dbReference type="GO" id="GO:0008021">
    <property type="term" value="C:synaptic vesicle"/>
    <property type="evidence" value="ECO:0007669"/>
    <property type="project" value="TreeGrafter"/>
</dbReference>
<accession>A0A914CQC8</accession>
<dbReference type="InterPro" id="IPR036034">
    <property type="entry name" value="PDZ_sf"/>
</dbReference>
<keyword evidence="4" id="KW-0770">Synapse</keyword>
<dbReference type="AlphaFoldDB" id="A0A914CQC8"/>
<evidence type="ECO:0000256" key="1">
    <source>
        <dbReference type="ARBA" id="ARBA00004556"/>
    </source>
</evidence>
<dbReference type="SMART" id="SM01015">
    <property type="entry name" value="Arfaptin"/>
    <property type="match status" value="1"/>
</dbReference>
<dbReference type="GO" id="GO:0098842">
    <property type="term" value="C:postsynaptic early endosome"/>
    <property type="evidence" value="ECO:0007669"/>
    <property type="project" value="TreeGrafter"/>
</dbReference>
<feature type="region of interest" description="Disordered" evidence="14">
    <location>
        <begin position="350"/>
        <end position="371"/>
    </location>
</feature>
<reference evidence="18" key="1">
    <citation type="submission" date="2022-11" db="UniProtKB">
        <authorList>
            <consortium name="WormBaseParasite"/>
        </authorList>
    </citation>
    <scope>IDENTIFICATION</scope>
</reference>
<feature type="domain" description="AH" evidence="16">
    <location>
        <begin position="136"/>
        <end position="348"/>
    </location>
</feature>
<dbReference type="WBParaSite" id="ACRNAN_scaffold133.g6970.t1">
    <property type="protein sequence ID" value="ACRNAN_scaffold133.g6970.t1"/>
    <property type="gene ID" value="ACRNAN_scaffold133.g6970"/>
</dbReference>
<dbReference type="FunFam" id="2.30.42.10:FF:000073">
    <property type="entry name" value="Interacting with PRKCA"/>
    <property type="match status" value="1"/>
</dbReference>
<dbReference type="SMART" id="SM00228">
    <property type="entry name" value="PDZ"/>
    <property type="match status" value="1"/>
</dbReference>
<dbReference type="Pfam" id="PF06456">
    <property type="entry name" value="Arfaptin"/>
    <property type="match status" value="1"/>
</dbReference>
<evidence type="ECO:0000313" key="18">
    <source>
        <dbReference type="WBParaSite" id="ACRNAN_scaffold133.g6970.t1"/>
    </source>
</evidence>
<dbReference type="GO" id="GO:0019904">
    <property type="term" value="F:protein domain specific binding"/>
    <property type="evidence" value="ECO:0007669"/>
    <property type="project" value="InterPro"/>
</dbReference>
<dbReference type="GO" id="GO:0003779">
    <property type="term" value="F:actin binding"/>
    <property type="evidence" value="ECO:0007669"/>
    <property type="project" value="UniProtKB-KW"/>
</dbReference>
<dbReference type="GO" id="GO:0005080">
    <property type="term" value="F:protein kinase C binding"/>
    <property type="evidence" value="ECO:0007669"/>
    <property type="project" value="TreeGrafter"/>
</dbReference>
<evidence type="ECO:0000256" key="9">
    <source>
        <dbReference type="ARBA" id="ARBA00031097"/>
    </source>
</evidence>
<dbReference type="GO" id="GO:0006886">
    <property type="term" value="P:intracellular protein transport"/>
    <property type="evidence" value="ECO:0007669"/>
    <property type="project" value="TreeGrafter"/>
</dbReference>
<protein>
    <recommendedName>
        <fullName evidence="3">PRKCA-binding protein</fullName>
    </recommendedName>
    <alternativeName>
        <fullName evidence="10">Protein interacting with C kinase 1</fullName>
    </alternativeName>
    <alternativeName>
        <fullName evidence="9">Protein kinase C-alpha-binding protein</fullName>
    </alternativeName>
</protein>
<dbReference type="GO" id="GO:0005886">
    <property type="term" value="C:plasma membrane"/>
    <property type="evidence" value="ECO:0007669"/>
    <property type="project" value="GOC"/>
</dbReference>
<keyword evidence="6" id="KW-0564">Palmitate</keyword>
<dbReference type="InterPro" id="IPR010504">
    <property type="entry name" value="AH_dom"/>
</dbReference>
<dbReference type="SUPFAM" id="SSF50156">
    <property type="entry name" value="PDZ domain-like"/>
    <property type="match status" value="1"/>
</dbReference>
<feature type="domain" description="PDZ" evidence="15">
    <location>
        <begin position="14"/>
        <end position="97"/>
    </location>
</feature>
<dbReference type="PANTHER" id="PTHR12141">
    <property type="entry name" value="ARFAPTIN-RELATED"/>
    <property type="match status" value="1"/>
</dbReference>
<evidence type="ECO:0000256" key="4">
    <source>
        <dbReference type="ARBA" id="ARBA00022599"/>
    </source>
</evidence>
<organism evidence="17 18">
    <name type="scientific">Acrobeloides nanus</name>
    <dbReference type="NCBI Taxonomy" id="290746"/>
    <lineage>
        <taxon>Eukaryota</taxon>
        <taxon>Metazoa</taxon>
        <taxon>Ecdysozoa</taxon>
        <taxon>Nematoda</taxon>
        <taxon>Chromadorea</taxon>
        <taxon>Rhabditida</taxon>
        <taxon>Tylenchina</taxon>
        <taxon>Cephalobomorpha</taxon>
        <taxon>Cephaloboidea</taxon>
        <taxon>Cephalobidae</taxon>
        <taxon>Acrobeloides</taxon>
    </lineage>
</organism>
<keyword evidence="8" id="KW-0449">Lipoprotein</keyword>
<dbReference type="Gene3D" id="1.20.1270.60">
    <property type="entry name" value="Arfaptin homology (AH) domain/BAR domain"/>
    <property type="match status" value="1"/>
</dbReference>
<evidence type="ECO:0000259" key="15">
    <source>
        <dbReference type="PROSITE" id="PS50106"/>
    </source>
</evidence>
<evidence type="ECO:0000256" key="2">
    <source>
        <dbReference type="ARBA" id="ARBA00004635"/>
    </source>
</evidence>
<evidence type="ECO:0000256" key="6">
    <source>
        <dbReference type="ARBA" id="ARBA00023139"/>
    </source>
</evidence>
<evidence type="ECO:0000256" key="14">
    <source>
        <dbReference type="SAM" id="MobiDB-lite"/>
    </source>
</evidence>
<evidence type="ECO:0000256" key="13">
    <source>
        <dbReference type="ARBA" id="ARBA00093501"/>
    </source>
</evidence>
<evidence type="ECO:0000256" key="11">
    <source>
        <dbReference type="ARBA" id="ARBA00033721"/>
    </source>
</evidence>
<dbReference type="GO" id="GO:0034315">
    <property type="term" value="P:regulation of Arp2/3 complex-mediated actin nucleation"/>
    <property type="evidence" value="ECO:0007669"/>
    <property type="project" value="TreeGrafter"/>
</dbReference>
<evidence type="ECO:0000256" key="5">
    <source>
        <dbReference type="ARBA" id="ARBA00022837"/>
    </source>
</evidence>
<evidence type="ECO:0000256" key="3">
    <source>
        <dbReference type="ARBA" id="ARBA00017975"/>
    </source>
</evidence>
<dbReference type="InterPro" id="IPR027267">
    <property type="entry name" value="AH/BAR_dom_sf"/>
</dbReference>
<keyword evidence="4" id="KW-0771">Synaptosome</keyword>
<keyword evidence="5" id="KW-0106">Calcium</keyword>
<evidence type="ECO:0000256" key="8">
    <source>
        <dbReference type="ARBA" id="ARBA00023288"/>
    </source>
</evidence>
<dbReference type="GO" id="GO:0014069">
    <property type="term" value="C:postsynaptic density"/>
    <property type="evidence" value="ECO:0007669"/>
    <property type="project" value="TreeGrafter"/>
</dbReference>
<keyword evidence="7" id="KW-0009">Actin-binding</keyword>
<evidence type="ECO:0000256" key="10">
    <source>
        <dbReference type="ARBA" id="ARBA00032804"/>
    </source>
</evidence>
<keyword evidence="17" id="KW-1185">Reference proteome</keyword>
<name>A0A914CQC8_9BILA</name>
<dbReference type="GO" id="GO:0032588">
    <property type="term" value="C:trans-Golgi network membrane"/>
    <property type="evidence" value="ECO:0007669"/>
    <property type="project" value="TreeGrafter"/>
</dbReference>
<dbReference type="PROSITE" id="PS50870">
    <property type="entry name" value="AH"/>
    <property type="match status" value="1"/>
</dbReference>
<dbReference type="GO" id="GO:0043005">
    <property type="term" value="C:neuron projection"/>
    <property type="evidence" value="ECO:0007669"/>
    <property type="project" value="UniProtKB-KW"/>
</dbReference>
<evidence type="ECO:0000256" key="7">
    <source>
        <dbReference type="ARBA" id="ARBA00023203"/>
    </source>
</evidence>
<dbReference type="InterPro" id="IPR030798">
    <property type="entry name" value="Arfaptin_fam"/>
</dbReference>
<evidence type="ECO:0000259" key="16">
    <source>
        <dbReference type="PROSITE" id="PS50870"/>
    </source>
</evidence>
<dbReference type="GO" id="GO:0048471">
    <property type="term" value="C:perinuclear region of cytoplasm"/>
    <property type="evidence" value="ECO:0007669"/>
    <property type="project" value="UniProtKB-SubCell"/>
</dbReference>
<comment type="subunit">
    <text evidence="13">Monomer and homodimer. Interacts with CXADR. Interacts presynaptically with the glutamate receptors GRIA2, GRIA3, GRIK3, isoform 3 of GRIA4, isoform A of GRM4, GRM7 and GRM8; with NAPA and NAPB; and with BTG2. The interaction with NAPA and NAPB disrupts the interaction with GRIA2, conducting to the internalization of GRIA2. Interacts with PRKCA; with the amine transporters SLC6A2 and SLC6A3; with the channels ASIC1 and ASIC2; with the GTP-binding proteins ARF1 and ARF3; with the ephrin receptor tyrosine kinases EPHA7, EPHB1 and EPHB2; with ERBB2 and through its PDZ domain with the C-terminal tail of PRLHR. Interacts with UNC5A. Interacts (via AH domain) with NCS1/FREQ; in a calcium-dependent manner. Interacts with F-actin and associates with the ARP2/3 complex. Interacts (via PDZ domain) with ARF1 (activated); the interaction blocks Arp2/3 complex inhibition. Interacts with SORCS3.</text>
</comment>
<dbReference type="PANTHER" id="PTHR12141:SF1">
    <property type="entry name" value="PRKCA-BINDING PROTEIN"/>
    <property type="match status" value="1"/>
</dbReference>